<keyword evidence="2" id="KW-1185">Reference proteome</keyword>
<organism evidence="1 2">
    <name type="scientific">Leucogyrophana mollusca</name>
    <dbReference type="NCBI Taxonomy" id="85980"/>
    <lineage>
        <taxon>Eukaryota</taxon>
        <taxon>Fungi</taxon>
        <taxon>Dikarya</taxon>
        <taxon>Basidiomycota</taxon>
        <taxon>Agaricomycotina</taxon>
        <taxon>Agaricomycetes</taxon>
        <taxon>Agaricomycetidae</taxon>
        <taxon>Boletales</taxon>
        <taxon>Boletales incertae sedis</taxon>
        <taxon>Leucogyrophana</taxon>
    </lineage>
</organism>
<comment type="caution">
    <text evidence="1">The sequence shown here is derived from an EMBL/GenBank/DDBJ whole genome shotgun (WGS) entry which is preliminary data.</text>
</comment>
<name>A0ACB8BBN3_9AGAM</name>
<dbReference type="EMBL" id="MU266470">
    <property type="protein sequence ID" value="KAH7922857.1"/>
    <property type="molecule type" value="Genomic_DNA"/>
</dbReference>
<accession>A0ACB8BBN3</accession>
<protein>
    <submittedName>
        <fullName evidence="1">Uncharacterized protein</fullName>
    </submittedName>
</protein>
<evidence type="ECO:0000313" key="1">
    <source>
        <dbReference type="EMBL" id="KAH7922857.1"/>
    </source>
</evidence>
<proteinExistence type="predicted"/>
<dbReference type="Proteomes" id="UP000790709">
    <property type="component" value="Unassembled WGS sequence"/>
</dbReference>
<gene>
    <name evidence="1" type="ORF">BV22DRAFT_627439</name>
</gene>
<evidence type="ECO:0000313" key="2">
    <source>
        <dbReference type="Proteomes" id="UP000790709"/>
    </source>
</evidence>
<reference evidence="1" key="1">
    <citation type="journal article" date="2021" name="New Phytol.">
        <title>Evolutionary innovations through gain and loss of genes in the ectomycorrhizal Boletales.</title>
        <authorList>
            <person name="Wu G."/>
            <person name="Miyauchi S."/>
            <person name="Morin E."/>
            <person name="Kuo A."/>
            <person name="Drula E."/>
            <person name="Varga T."/>
            <person name="Kohler A."/>
            <person name="Feng B."/>
            <person name="Cao Y."/>
            <person name="Lipzen A."/>
            <person name="Daum C."/>
            <person name="Hundley H."/>
            <person name="Pangilinan J."/>
            <person name="Johnson J."/>
            <person name="Barry K."/>
            <person name="LaButti K."/>
            <person name="Ng V."/>
            <person name="Ahrendt S."/>
            <person name="Min B."/>
            <person name="Choi I.G."/>
            <person name="Park H."/>
            <person name="Plett J.M."/>
            <person name="Magnuson J."/>
            <person name="Spatafora J.W."/>
            <person name="Nagy L.G."/>
            <person name="Henrissat B."/>
            <person name="Grigoriev I.V."/>
            <person name="Yang Z.L."/>
            <person name="Xu J."/>
            <person name="Martin F.M."/>
        </authorList>
    </citation>
    <scope>NUCLEOTIDE SEQUENCE</scope>
    <source>
        <strain evidence="1">KUC20120723A-06</strain>
    </source>
</reference>
<sequence length="80" mass="9233">MSAPRPDHYRMHLNNYLQQRYGHTQFLTWEHSHQGPLHQPMWFSTAYLEGIPWGNGQGPSRGAAMEMAASEVLRALATRR</sequence>